<dbReference type="GO" id="GO:0006888">
    <property type="term" value="P:endoplasmic reticulum to Golgi vesicle-mediated transport"/>
    <property type="evidence" value="ECO:0007669"/>
    <property type="project" value="UniProtKB-UniRule"/>
</dbReference>
<evidence type="ECO:0000256" key="1">
    <source>
        <dbReference type="ARBA" id="ARBA00004477"/>
    </source>
</evidence>
<evidence type="ECO:0000256" key="5">
    <source>
        <dbReference type="ARBA" id="ARBA00022824"/>
    </source>
</evidence>
<evidence type="ECO:0000256" key="9">
    <source>
        <dbReference type="ARBA" id="ARBA00023054"/>
    </source>
</evidence>
<keyword evidence="4 11" id="KW-0812">Transmembrane</keyword>
<keyword evidence="10 11" id="KW-0472">Membrane</keyword>
<keyword evidence="3 11" id="KW-0813">Transport</keyword>
<dbReference type="AlphaFoldDB" id="A0A1C7N884"/>
<dbReference type="FunCoup" id="A0A1C7N884">
    <property type="interactions" value="223"/>
</dbReference>
<dbReference type="Proteomes" id="UP000093000">
    <property type="component" value="Unassembled WGS sequence"/>
</dbReference>
<sequence>MTIYYTAVFLILMVEMVAFCLLVIPLPSRWRRAILKFASTSPVVARAISTLKIVFGFIFVLFIDAVSRLQRIDQDGASDGHHHDYSYETNLKARKFYAQRNLYLTGFTLFLSLILERTSTLLIQMLKHDEELEYAKKENLSSQEDQKRLVEMERTYESKIKNLREELMVLQQEDRDFENLKKQVEQQTSEYHRLMDEHKKLESTLNVKKTV</sequence>
<proteinExistence type="inferred from homology"/>
<name>A0A1C7N884_9FUNG</name>
<keyword evidence="9 12" id="KW-0175">Coiled coil</keyword>
<feature type="transmembrane region" description="Helical" evidence="11">
    <location>
        <begin position="6"/>
        <end position="24"/>
    </location>
</feature>
<gene>
    <name evidence="15" type="primary">SPAC9E9.04</name>
    <name evidence="15" type="ORF">A0J61_06616</name>
</gene>
<dbReference type="InterPro" id="IPR041672">
    <property type="entry name" value="Bap31/Bap29_C"/>
</dbReference>
<dbReference type="EMBL" id="LUGH01000408">
    <property type="protein sequence ID" value="OBZ85332.1"/>
    <property type="molecule type" value="Genomic_DNA"/>
</dbReference>
<keyword evidence="7 11" id="KW-0653">Protein transport</keyword>
<comment type="subcellular location">
    <subcellularLocation>
        <location evidence="1 11">Endoplasmic reticulum membrane</location>
        <topology evidence="1 11">Multi-pass membrane protein</topology>
    </subcellularLocation>
</comment>
<feature type="domain" description="Bap31/Bap29 cytoplasmic coiled-coil" evidence="14">
    <location>
        <begin position="159"/>
        <end position="202"/>
    </location>
</feature>
<feature type="transmembrane region" description="Helical" evidence="11">
    <location>
        <begin position="44"/>
        <end position="63"/>
    </location>
</feature>
<evidence type="ECO:0000256" key="11">
    <source>
        <dbReference type="RuleBase" id="RU367026"/>
    </source>
</evidence>
<evidence type="ECO:0000259" key="14">
    <source>
        <dbReference type="Pfam" id="PF18035"/>
    </source>
</evidence>
<evidence type="ECO:0000256" key="3">
    <source>
        <dbReference type="ARBA" id="ARBA00022448"/>
    </source>
</evidence>
<keyword evidence="6 11" id="KW-0931">ER-Golgi transport</keyword>
<comment type="caution">
    <text evidence="15">The sequence shown here is derived from an EMBL/GenBank/DDBJ whole genome shotgun (WGS) entry which is preliminary data.</text>
</comment>
<dbReference type="PANTHER" id="PTHR12701:SF20">
    <property type="entry name" value="ENDOPLASMIC RETICULUM TRANSMEMBRANE PROTEIN"/>
    <property type="match status" value="1"/>
</dbReference>
<dbReference type="STRING" id="101091.A0A1C7N884"/>
<dbReference type="Pfam" id="PF18035">
    <property type="entry name" value="Bap31_Bap29_C"/>
    <property type="match status" value="1"/>
</dbReference>
<evidence type="ECO:0000256" key="8">
    <source>
        <dbReference type="ARBA" id="ARBA00022989"/>
    </source>
</evidence>
<protein>
    <recommendedName>
        <fullName evidence="11">Endoplasmic reticulum transmembrane protein</fullName>
    </recommendedName>
</protein>
<dbReference type="PANTHER" id="PTHR12701">
    <property type="entry name" value="BCR-ASSOCIATED PROTEIN, BAP"/>
    <property type="match status" value="1"/>
</dbReference>
<evidence type="ECO:0000256" key="10">
    <source>
        <dbReference type="ARBA" id="ARBA00023136"/>
    </source>
</evidence>
<dbReference type="InParanoid" id="A0A1C7N884"/>
<comment type="caution">
    <text evidence="11">Lacks conserved residue(s) required for the propagation of feature annotation.</text>
</comment>
<evidence type="ECO:0000313" key="16">
    <source>
        <dbReference type="Proteomes" id="UP000093000"/>
    </source>
</evidence>
<evidence type="ECO:0000256" key="4">
    <source>
        <dbReference type="ARBA" id="ARBA00022692"/>
    </source>
</evidence>
<feature type="coiled-coil region" evidence="12">
    <location>
        <begin position="146"/>
        <end position="204"/>
    </location>
</feature>
<dbReference type="GO" id="GO:0005789">
    <property type="term" value="C:endoplasmic reticulum membrane"/>
    <property type="evidence" value="ECO:0007669"/>
    <property type="project" value="UniProtKB-SubCell"/>
</dbReference>
<keyword evidence="8 11" id="KW-1133">Transmembrane helix</keyword>
<comment type="similarity">
    <text evidence="2 11">Belongs to the BCAP29/BCAP31 family.</text>
</comment>
<dbReference type="OrthoDB" id="435607at2759"/>
<feature type="domain" description="BAP29/BAP31 transmembrane" evidence="13">
    <location>
        <begin position="1"/>
        <end position="133"/>
    </location>
</feature>
<dbReference type="Pfam" id="PF05529">
    <property type="entry name" value="Bap31"/>
    <property type="match status" value="1"/>
</dbReference>
<comment type="function">
    <text evidence="11">May play a role in anterograde transport of membrane proteins from the endoplasmic reticulum to the Golgi.</text>
</comment>
<dbReference type="InterPro" id="IPR008417">
    <property type="entry name" value="BAP29/BAP31"/>
</dbReference>
<keyword evidence="5 11" id="KW-0256">Endoplasmic reticulum</keyword>
<evidence type="ECO:0000256" key="2">
    <source>
        <dbReference type="ARBA" id="ARBA00007956"/>
    </source>
</evidence>
<evidence type="ECO:0000256" key="7">
    <source>
        <dbReference type="ARBA" id="ARBA00022927"/>
    </source>
</evidence>
<evidence type="ECO:0000259" key="13">
    <source>
        <dbReference type="Pfam" id="PF05529"/>
    </source>
</evidence>
<organism evidence="15 16">
    <name type="scientific">Choanephora cucurbitarum</name>
    <dbReference type="NCBI Taxonomy" id="101091"/>
    <lineage>
        <taxon>Eukaryota</taxon>
        <taxon>Fungi</taxon>
        <taxon>Fungi incertae sedis</taxon>
        <taxon>Mucoromycota</taxon>
        <taxon>Mucoromycotina</taxon>
        <taxon>Mucoromycetes</taxon>
        <taxon>Mucorales</taxon>
        <taxon>Mucorineae</taxon>
        <taxon>Choanephoraceae</taxon>
        <taxon>Choanephoroideae</taxon>
        <taxon>Choanephora</taxon>
    </lineage>
</organism>
<evidence type="ECO:0000256" key="6">
    <source>
        <dbReference type="ARBA" id="ARBA00022892"/>
    </source>
</evidence>
<accession>A0A1C7N884</accession>
<reference evidence="15 16" key="1">
    <citation type="submission" date="2016-03" db="EMBL/GenBank/DDBJ databases">
        <title>Choanephora cucurbitarum.</title>
        <authorList>
            <person name="Min B."/>
            <person name="Park H."/>
            <person name="Park J.-H."/>
            <person name="Shin H.-D."/>
            <person name="Choi I.-G."/>
        </authorList>
    </citation>
    <scope>NUCLEOTIDE SEQUENCE [LARGE SCALE GENOMIC DNA]</scope>
    <source>
        <strain evidence="15 16">KUS-F28377</strain>
    </source>
</reference>
<keyword evidence="16" id="KW-1185">Reference proteome</keyword>
<evidence type="ECO:0000256" key="12">
    <source>
        <dbReference type="SAM" id="Coils"/>
    </source>
</evidence>
<evidence type="ECO:0000313" key="15">
    <source>
        <dbReference type="EMBL" id="OBZ85332.1"/>
    </source>
</evidence>
<dbReference type="GO" id="GO:0070973">
    <property type="term" value="P:protein localization to endoplasmic reticulum exit site"/>
    <property type="evidence" value="ECO:0007669"/>
    <property type="project" value="UniProtKB-UniRule"/>
</dbReference>
<dbReference type="InterPro" id="IPR040463">
    <property type="entry name" value="BAP29/BAP31_N"/>
</dbReference>
<dbReference type="GO" id="GO:0006886">
    <property type="term" value="P:intracellular protein transport"/>
    <property type="evidence" value="ECO:0007669"/>
    <property type="project" value="UniProtKB-UniRule"/>
</dbReference>